<evidence type="ECO:0000256" key="3">
    <source>
        <dbReference type="ARBA" id="ARBA00022795"/>
    </source>
</evidence>
<dbReference type="Pfam" id="PF05130">
    <property type="entry name" value="FlgN"/>
    <property type="match status" value="1"/>
</dbReference>
<protein>
    <recommendedName>
        <fullName evidence="6">Flagellar protein FlgN</fullName>
    </recommendedName>
</protein>
<dbReference type="InterPro" id="IPR007809">
    <property type="entry name" value="FlgN-like"/>
</dbReference>
<evidence type="ECO:0008006" key="6">
    <source>
        <dbReference type="Google" id="ProtNLM"/>
    </source>
</evidence>
<comment type="function">
    <text evidence="1">Required for the efficient initiation of filament assembly.</text>
</comment>
<dbReference type="Proteomes" id="UP000467214">
    <property type="component" value="Unassembled WGS sequence"/>
</dbReference>
<evidence type="ECO:0000313" key="5">
    <source>
        <dbReference type="Proteomes" id="UP000467214"/>
    </source>
</evidence>
<dbReference type="InterPro" id="IPR036679">
    <property type="entry name" value="FlgN-like_sf"/>
</dbReference>
<dbReference type="Gene3D" id="1.20.58.300">
    <property type="entry name" value="FlgN-like"/>
    <property type="match status" value="1"/>
</dbReference>
<evidence type="ECO:0000313" key="4">
    <source>
        <dbReference type="EMBL" id="MXR38325.1"/>
    </source>
</evidence>
<comment type="caution">
    <text evidence="4">The sequence shown here is derived from an EMBL/GenBank/DDBJ whole genome shotgun (WGS) entry which is preliminary data.</text>
</comment>
<comment type="similarity">
    <text evidence="2">Belongs to the FlgN family.</text>
</comment>
<reference evidence="4 5" key="1">
    <citation type="submission" date="2019-12" db="EMBL/GenBank/DDBJ databases">
        <title>Neisseriaceae gen. nov. sp. Genome sequencing and assembly.</title>
        <authorList>
            <person name="Liu Z."/>
            <person name="Li A."/>
        </authorList>
    </citation>
    <scope>NUCLEOTIDE SEQUENCE [LARGE SCALE GENOMIC DNA]</scope>
    <source>
        <strain evidence="4 5">B2N2-7</strain>
    </source>
</reference>
<organism evidence="4 5">
    <name type="scientific">Craterilacuibacter sinensis</name>
    <dbReference type="NCBI Taxonomy" id="2686017"/>
    <lineage>
        <taxon>Bacteria</taxon>
        <taxon>Pseudomonadati</taxon>
        <taxon>Pseudomonadota</taxon>
        <taxon>Betaproteobacteria</taxon>
        <taxon>Neisseriales</taxon>
        <taxon>Neisseriaceae</taxon>
        <taxon>Craterilacuibacter</taxon>
    </lineage>
</organism>
<evidence type="ECO:0000256" key="2">
    <source>
        <dbReference type="ARBA" id="ARBA00007703"/>
    </source>
</evidence>
<keyword evidence="5" id="KW-1185">Reference proteome</keyword>
<dbReference type="GO" id="GO:0044780">
    <property type="term" value="P:bacterial-type flagellum assembly"/>
    <property type="evidence" value="ECO:0007669"/>
    <property type="project" value="InterPro"/>
</dbReference>
<evidence type="ECO:0000256" key="1">
    <source>
        <dbReference type="ARBA" id="ARBA00002397"/>
    </source>
</evidence>
<gene>
    <name evidence="4" type="ORF">GQF02_15235</name>
</gene>
<accession>A0A845BPN7</accession>
<dbReference type="AlphaFoldDB" id="A0A845BPN7"/>
<sequence>MMNSPEFVASCQAELSVMQQLSVLLAEEQRALLALNGHALQRLAMQKETSLAELAALAAPRLSMQRDAGLDTPEALNGWLAYDENARSAWLALEAELARARVYNDMNATLAGERGLMAEALLDTLSSAVRQAEGYGRKGMVPATLSGSRSLGSA</sequence>
<proteinExistence type="inferred from homology"/>
<dbReference type="RefSeq" id="WP_220789516.1">
    <property type="nucleotide sequence ID" value="NZ_WSSB01000020.1"/>
</dbReference>
<keyword evidence="3" id="KW-1005">Bacterial flagellum biogenesis</keyword>
<dbReference type="SUPFAM" id="SSF140566">
    <property type="entry name" value="FlgN-like"/>
    <property type="match status" value="1"/>
</dbReference>
<name>A0A845BPN7_9NEIS</name>
<dbReference type="EMBL" id="WSSB01000020">
    <property type="protein sequence ID" value="MXR38325.1"/>
    <property type="molecule type" value="Genomic_DNA"/>
</dbReference>